<name>A0A0A1W8R0_9SPHN</name>
<keyword evidence="2" id="KW-1185">Reference proteome</keyword>
<dbReference type="Proteomes" id="UP000032305">
    <property type="component" value="Unassembled WGS sequence"/>
</dbReference>
<evidence type="ECO:0000313" key="2">
    <source>
        <dbReference type="Proteomes" id="UP000032305"/>
    </source>
</evidence>
<evidence type="ECO:0008006" key="3">
    <source>
        <dbReference type="Google" id="ProtNLM"/>
    </source>
</evidence>
<dbReference type="eggNOG" id="COG1403">
    <property type="taxonomic scope" value="Bacteria"/>
</dbReference>
<dbReference type="EMBL" id="BBPI01000068">
    <property type="protein sequence ID" value="GAM01723.1"/>
    <property type="molecule type" value="Genomic_DNA"/>
</dbReference>
<dbReference type="AlphaFoldDB" id="A0A0A1W8R0"/>
<sequence>MLHGMTGTREVAMPIRPENRARYPKTWKAMVASARERSGDRCECDGRCGLDHEGGRCGAVNHQPHPVTGSKVVLTLAHEHGVPLEETSIERMFHACQQCHNRYDAPMRRAGIQQRAKAAMAIADMFGDRP</sequence>
<dbReference type="RefSeq" id="WP_167334707.1">
    <property type="nucleotide sequence ID" value="NZ_BBPI01000068.1"/>
</dbReference>
<proteinExistence type="predicted"/>
<reference evidence="1 2" key="1">
    <citation type="submission" date="2014-11" db="EMBL/GenBank/DDBJ databases">
        <title>Whole genome shotgun sequence of Sphingomonas parapaucimobilis NBRC 15100.</title>
        <authorList>
            <person name="Katano-Makiyama Y."/>
            <person name="Hosoyama A."/>
            <person name="Hashimoto M."/>
            <person name="Hosoyama Y."/>
            <person name="Noguchi M."/>
            <person name="Numata M."/>
            <person name="Tsuchikane K."/>
            <person name="Hirakata S."/>
            <person name="Uohara A."/>
            <person name="Shimodaira J."/>
            <person name="Ohji S."/>
            <person name="Ichikawa N."/>
            <person name="Kimura A."/>
            <person name="Yamazoe A."/>
            <person name="Fujita N."/>
        </authorList>
    </citation>
    <scope>NUCLEOTIDE SEQUENCE [LARGE SCALE GENOMIC DNA]</scope>
    <source>
        <strain evidence="1 2">NBRC 15100</strain>
    </source>
</reference>
<gene>
    <name evidence="1" type="ORF">SP5_068_00910</name>
</gene>
<evidence type="ECO:0000313" key="1">
    <source>
        <dbReference type="EMBL" id="GAM01723.1"/>
    </source>
</evidence>
<comment type="caution">
    <text evidence="1">The sequence shown here is derived from an EMBL/GenBank/DDBJ whole genome shotgun (WGS) entry which is preliminary data.</text>
</comment>
<organism evidence="1 2">
    <name type="scientific">Sphingomonas parapaucimobilis NBRC 15100</name>
    <dbReference type="NCBI Taxonomy" id="1219049"/>
    <lineage>
        <taxon>Bacteria</taxon>
        <taxon>Pseudomonadati</taxon>
        <taxon>Pseudomonadota</taxon>
        <taxon>Alphaproteobacteria</taxon>
        <taxon>Sphingomonadales</taxon>
        <taxon>Sphingomonadaceae</taxon>
        <taxon>Sphingomonas</taxon>
    </lineage>
</organism>
<accession>A0A0A1W8R0</accession>
<protein>
    <recommendedName>
        <fullName evidence="3">HNH endonuclease</fullName>
    </recommendedName>
</protein>